<evidence type="ECO:0000313" key="16">
    <source>
        <dbReference type="EMBL" id="MBD2198531.1"/>
    </source>
</evidence>
<dbReference type="SMART" id="SM00729">
    <property type="entry name" value="Elp3"/>
    <property type="match status" value="1"/>
</dbReference>
<evidence type="ECO:0000256" key="3">
    <source>
        <dbReference type="ARBA" id="ARBA00005493"/>
    </source>
</evidence>
<dbReference type="InterPro" id="IPR006638">
    <property type="entry name" value="Elp3/MiaA/NifB-like_rSAM"/>
</dbReference>
<dbReference type="InterPro" id="IPR034505">
    <property type="entry name" value="Coproporphyrinogen-III_oxidase"/>
</dbReference>
<evidence type="ECO:0000256" key="7">
    <source>
        <dbReference type="ARBA" id="ARBA00022691"/>
    </source>
</evidence>
<keyword evidence="11 14" id="KW-0411">Iron-sulfur</keyword>
<keyword evidence="9 14" id="KW-0560">Oxidoreductase</keyword>
<comment type="catalytic activity">
    <reaction evidence="13 14">
        <text>coproporphyrinogen III + 2 S-adenosyl-L-methionine = protoporphyrinogen IX + 2 5'-deoxyadenosine + 2 L-methionine + 2 CO2</text>
        <dbReference type="Rhea" id="RHEA:15425"/>
        <dbReference type="ChEBI" id="CHEBI:16526"/>
        <dbReference type="ChEBI" id="CHEBI:17319"/>
        <dbReference type="ChEBI" id="CHEBI:57307"/>
        <dbReference type="ChEBI" id="CHEBI:57309"/>
        <dbReference type="ChEBI" id="CHEBI:57844"/>
        <dbReference type="ChEBI" id="CHEBI:59789"/>
        <dbReference type="EC" id="1.3.98.3"/>
    </reaction>
</comment>
<dbReference type="PANTHER" id="PTHR13932:SF6">
    <property type="entry name" value="OXYGEN-INDEPENDENT COPROPORPHYRINOGEN III OXIDASE"/>
    <property type="match status" value="1"/>
</dbReference>
<comment type="subunit">
    <text evidence="4">Monomer.</text>
</comment>
<keyword evidence="8 14" id="KW-0479">Metal-binding</keyword>
<evidence type="ECO:0000256" key="8">
    <source>
        <dbReference type="ARBA" id="ARBA00022723"/>
    </source>
</evidence>
<keyword evidence="6 14" id="KW-0963">Cytoplasm</keyword>
<dbReference type="SFLD" id="SFLDG01065">
    <property type="entry name" value="anaerobic_coproporphyrinogen-I"/>
    <property type="match status" value="1"/>
</dbReference>
<dbReference type="SFLD" id="SFLDS00029">
    <property type="entry name" value="Radical_SAM"/>
    <property type="match status" value="1"/>
</dbReference>
<dbReference type="PANTHER" id="PTHR13932">
    <property type="entry name" value="COPROPORPHYRINIGEN III OXIDASE"/>
    <property type="match status" value="1"/>
</dbReference>
<dbReference type="Gene3D" id="3.80.30.20">
    <property type="entry name" value="tm_1862 like domain"/>
    <property type="match status" value="1"/>
</dbReference>
<evidence type="ECO:0000256" key="12">
    <source>
        <dbReference type="ARBA" id="ARBA00023244"/>
    </source>
</evidence>
<dbReference type="EC" id="1.3.98.3" evidence="14"/>
<evidence type="ECO:0000256" key="13">
    <source>
        <dbReference type="ARBA" id="ARBA00048321"/>
    </source>
</evidence>
<dbReference type="GO" id="GO:0051989">
    <property type="term" value="F:coproporphyrinogen dehydrogenase activity"/>
    <property type="evidence" value="ECO:0007669"/>
    <property type="project" value="UniProtKB-EC"/>
</dbReference>
<comment type="pathway">
    <text evidence="2 14">Porphyrin-containing compound metabolism; protoporphyrin-IX biosynthesis; protoporphyrinogen-IX from coproporphyrinogen-III (AdoMet route): step 1/1.</text>
</comment>
<evidence type="ECO:0000256" key="5">
    <source>
        <dbReference type="ARBA" id="ARBA00022485"/>
    </source>
</evidence>
<dbReference type="NCBIfam" id="TIGR00538">
    <property type="entry name" value="hemN"/>
    <property type="match status" value="1"/>
</dbReference>
<evidence type="ECO:0000256" key="2">
    <source>
        <dbReference type="ARBA" id="ARBA00004785"/>
    </source>
</evidence>
<comment type="subcellular location">
    <subcellularLocation>
        <location evidence="1 14">Cytoplasm</location>
    </subcellularLocation>
</comment>
<sequence>MKLATQTVEFNSELLRKYDQALPRYTSYPPATELKDNFGELDLRTAIAVGNYKNTPLSLYFHIPFCETACYFCGCNTIITQRKEIVDPYLNYVARNIRQFSDLISDKRQVHQLHWGGGTPNYLNQHQVEFLWNNINQNFRLDDNAEISIEINPRYVDKNYIFFLKSLGFNRISFGIQDFNPQVQESINRVQPESMLFNVMDWIRDAGFESVNVDLIYGLPYQSLATFKNTIAKTIKLDPDRVAVFNFAYVPWMKPVQRKIPQSALPPASEKLDILKMTIEELTDNGYWFIGMDHFAKPNDELTIAQQEGKLHRNFQGYTTKPESDLFGFGITSISMLHDVYIQNIKQLKSYYQAIDTGKMPIEKGVSLNRDDILRRTVIMELMCQFRLSIDDVEEKYHIAFDTDFNEYFARELSELRLLEADGLIRMIPNGIEVTPSGRLLIRNIASIFDAHTRQRKNAAFSKAI</sequence>
<proteinExistence type="inferred from homology"/>
<dbReference type="InterPro" id="IPR023404">
    <property type="entry name" value="rSAM_horseshoe"/>
</dbReference>
<keyword evidence="10 14" id="KW-0408">Iron</keyword>
<evidence type="ECO:0000256" key="4">
    <source>
        <dbReference type="ARBA" id="ARBA00011245"/>
    </source>
</evidence>
<evidence type="ECO:0000256" key="14">
    <source>
        <dbReference type="PIRNR" id="PIRNR000167"/>
    </source>
</evidence>
<protein>
    <recommendedName>
        <fullName evidence="14">Coproporphyrinogen-III oxidase</fullName>
        <ecNumber evidence="14">1.3.98.3</ecNumber>
    </recommendedName>
</protein>
<organism evidence="16 17">
    <name type="scientific">Calothrix parietina FACHB-288</name>
    <dbReference type="NCBI Taxonomy" id="2692896"/>
    <lineage>
        <taxon>Bacteria</taxon>
        <taxon>Bacillati</taxon>
        <taxon>Cyanobacteriota</taxon>
        <taxon>Cyanophyceae</taxon>
        <taxon>Nostocales</taxon>
        <taxon>Calotrichaceae</taxon>
        <taxon>Calothrix</taxon>
    </lineage>
</organism>
<comment type="caution">
    <text evidence="16">The sequence shown here is derived from an EMBL/GenBank/DDBJ whole genome shotgun (WGS) entry which is preliminary data.</text>
</comment>
<dbReference type="SFLD" id="SFLDG01082">
    <property type="entry name" value="B12-binding_domain_containing"/>
    <property type="match status" value="1"/>
</dbReference>
<evidence type="ECO:0000256" key="9">
    <source>
        <dbReference type="ARBA" id="ARBA00023002"/>
    </source>
</evidence>
<accession>A0ABR8AES6</accession>
<gene>
    <name evidence="16" type="primary">hemN</name>
    <name evidence="16" type="ORF">H6G24_24100</name>
</gene>
<dbReference type="PIRSF" id="PIRSF000167">
    <property type="entry name" value="HemN"/>
    <property type="match status" value="1"/>
</dbReference>
<evidence type="ECO:0000256" key="1">
    <source>
        <dbReference type="ARBA" id="ARBA00004496"/>
    </source>
</evidence>
<dbReference type="PROSITE" id="PS51918">
    <property type="entry name" value="RADICAL_SAM"/>
    <property type="match status" value="1"/>
</dbReference>
<comment type="similarity">
    <text evidence="3 14">Belongs to the anaerobic coproporphyrinogen-III oxidase family.</text>
</comment>
<dbReference type="Gene3D" id="1.10.10.920">
    <property type="match status" value="1"/>
</dbReference>
<dbReference type="RefSeq" id="WP_190546398.1">
    <property type="nucleotide sequence ID" value="NZ_CAWPNO010000076.1"/>
</dbReference>
<dbReference type="InterPro" id="IPR010723">
    <property type="entry name" value="HemN_C"/>
</dbReference>
<keyword evidence="7 14" id="KW-0949">S-adenosyl-L-methionine</keyword>
<dbReference type="SUPFAM" id="SSF102114">
    <property type="entry name" value="Radical SAM enzymes"/>
    <property type="match status" value="1"/>
</dbReference>
<dbReference type="Pfam" id="PF04055">
    <property type="entry name" value="Radical_SAM"/>
    <property type="match status" value="1"/>
</dbReference>
<comment type="cofactor">
    <cofactor evidence="14">
        <name>[4Fe-4S] cluster</name>
        <dbReference type="ChEBI" id="CHEBI:49883"/>
    </cofactor>
    <text evidence="14">Binds 1 [4Fe-4S] cluster. The cluster is coordinated with 3 cysteines and an exchangeable S-adenosyl-L-methionine.</text>
</comment>
<evidence type="ECO:0000313" key="17">
    <source>
        <dbReference type="Proteomes" id="UP000658514"/>
    </source>
</evidence>
<dbReference type="Pfam" id="PF06969">
    <property type="entry name" value="HemN_C"/>
    <property type="match status" value="1"/>
</dbReference>
<evidence type="ECO:0000256" key="10">
    <source>
        <dbReference type="ARBA" id="ARBA00023004"/>
    </source>
</evidence>
<evidence type="ECO:0000256" key="11">
    <source>
        <dbReference type="ARBA" id="ARBA00023014"/>
    </source>
</evidence>
<dbReference type="InterPro" id="IPR007197">
    <property type="entry name" value="rSAM"/>
</dbReference>
<feature type="domain" description="Radical SAM core" evidence="15">
    <location>
        <begin position="51"/>
        <end position="285"/>
    </location>
</feature>
<dbReference type="InterPro" id="IPR004558">
    <property type="entry name" value="Coprogen_oxidase_HemN"/>
</dbReference>
<reference evidence="16 17" key="1">
    <citation type="journal article" date="2020" name="ISME J.">
        <title>Comparative genomics reveals insights into cyanobacterial evolution and habitat adaptation.</title>
        <authorList>
            <person name="Chen M.Y."/>
            <person name="Teng W.K."/>
            <person name="Zhao L."/>
            <person name="Hu C.X."/>
            <person name="Zhou Y.K."/>
            <person name="Han B.P."/>
            <person name="Song L.R."/>
            <person name="Shu W.S."/>
        </authorList>
    </citation>
    <scope>NUCLEOTIDE SEQUENCE [LARGE SCALE GENOMIC DNA]</scope>
    <source>
        <strain evidence="16 17">FACHB-288</strain>
    </source>
</reference>
<name>A0ABR8AES6_9CYAN</name>
<dbReference type="Proteomes" id="UP000658514">
    <property type="component" value="Unassembled WGS sequence"/>
</dbReference>
<keyword evidence="5 14" id="KW-0004">4Fe-4S</keyword>
<dbReference type="EMBL" id="JACJQH010000042">
    <property type="protein sequence ID" value="MBD2198531.1"/>
    <property type="molecule type" value="Genomic_DNA"/>
</dbReference>
<keyword evidence="12 14" id="KW-0627">Porphyrin biosynthesis</keyword>
<evidence type="ECO:0000259" key="15">
    <source>
        <dbReference type="PROSITE" id="PS51918"/>
    </source>
</evidence>
<evidence type="ECO:0000256" key="6">
    <source>
        <dbReference type="ARBA" id="ARBA00022490"/>
    </source>
</evidence>
<dbReference type="InterPro" id="IPR058240">
    <property type="entry name" value="rSAM_sf"/>
</dbReference>
<keyword evidence="17" id="KW-1185">Reference proteome</keyword>